<dbReference type="RefSeq" id="WP_353706739.1">
    <property type="nucleotide sequence ID" value="NZ_CP159290.1"/>
</dbReference>
<dbReference type="Gene3D" id="3.60.15.10">
    <property type="entry name" value="Ribonuclease Z/Hydroxyacylglutathione hydrolase-like"/>
    <property type="match status" value="1"/>
</dbReference>
<evidence type="ECO:0000313" key="3">
    <source>
        <dbReference type="EMBL" id="XCH28100.1"/>
    </source>
</evidence>
<dbReference type="InterPro" id="IPR050855">
    <property type="entry name" value="NDM-1-like"/>
</dbReference>
<protein>
    <submittedName>
        <fullName evidence="3">MBL fold metallo-hydrolase</fullName>
    </submittedName>
</protein>
<evidence type="ECO:0000259" key="2">
    <source>
        <dbReference type="SMART" id="SM00849"/>
    </source>
</evidence>
<dbReference type="SUPFAM" id="SSF56281">
    <property type="entry name" value="Metallo-hydrolase/oxidoreductase"/>
    <property type="match status" value="1"/>
</dbReference>
<proteinExistence type="predicted"/>
<feature type="compositionally biased region" description="Basic and acidic residues" evidence="1">
    <location>
        <begin position="1"/>
        <end position="14"/>
    </location>
</feature>
<sequence length="312" mass="32279">MHEPTHAGRRDVPSDRPSGPPAGPDGIAPLGATTAPRARDLVEVAPGVWVATAEIWTTTSTVVIAPDGDALVVDPAVTVAEVEGLAAAVRARGWRVTAGFATHPHWDHVLWSPALGDAPRWATARTADATRRRRAAVLASADAAAPGHDPALVGTLTPLPRGARRVPWPVTAPEGPGPSGLGTVTVVEHDAHAPGHAALVVRTPHASVLVAGDMLSDVEVPLVDTDARDPVRVYRGALDALELAARDVDVLVPGHGSPAVGRAAVATRFAADRAYLDALDAGVRQGTAVDDLRIAGYVAGWHADQLDALRSR</sequence>
<gene>
    <name evidence="3" type="ORF">ABRQ22_10820</name>
</gene>
<feature type="region of interest" description="Disordered" evidence="1">
    <location>
        <begin position="1"/>
        <end position="32"/>
    </location>
</feature>
<reference evidence="3" key="1">
    <citation type="submission" date="2024-06" db="EMBL/GenBank/DDBJ databases">
        <title>Complete genome sequence of the cellulolytic actinobacterium, Cellulosimicrobium ES-005.</title>
        <authorList>
            <person name="Matthews C.T."/>
            <person name="Underwood K.D."/>
            <person name="Ghanchi K.M."/>
            <person name="Fields S.D."/>
            <person name="Gardner S.G."/>
        </authorList>
    </citation>
    <scope>NUCLEOTIDE SEQUENCE</scope>
    <source>
        <strain evidence="3">ES-005</strain>
    </source>
</reference>
<dbReference type="PANTHER" id="PTHR42951:SF22">
    <property type="entry name" value="METALLO BETA-LACTAMASE SUPERFAMILY LIPOPROTEIN"/>
    <property type="match status" value="1"/>
</dbReference>
<accession>A0AAU8FUD5</accession>
<feature type="domain" description="Metallo-beta-lactamase" evidence="2">
    <location>
        <begin position="57"/>
        <end position="255"/>
    </location>
</feature>
<dbReference type="SMART" id="SM00849">
    <property type="entry name" value="Lactamase_B"/>
    <property type="match status" value="1"/>
</dbReference>
<dbReference type="AlphaFoldDB" id="A0AAU8FUD5"/>
<dbReference type="EMBL" id="CP159290">
    <property type="protein sequence ID" value="XCH28100.1"/>
    <property type="molecule type" value="Genomic_DNA"/>
</dbReference>
<dbReference type="Pfam" id="PF00753">
    <property type="entry name" value="Lactamase_B"/>
    <property type="match status" value="1"/>
</dbReference>
<organism evidence="3">
    <name type="scientific">Cellulosimicrobium sp. ES-005</name>
    <dbReference type="NCBI Taxonomy" id="3163031"/>
    <lineage>
        <taxon>Bacteria</taxon>
        <taxon>Bacillati</taxon>
        <taxon>Actinomycetota</taxon>
        <taxon>Actinomycetes</taxon>
        <taxon>Micrococcales</taxon>
        <taxon>Promicromonosporaceae</taxon>
        <taxon>Cellulosimicrobium</taxon>
    </lineage>
</organism>
<name>A0AAU8FUD5_9MICO</name>
<dbReference type="InterPro" id="IPR001279">
    <property type="entry name" value="Metallo-B-lactamas"/>
</dbReference>
<dbReference type="InterPro" id="IPR036866">
    <property type="entry name" value="RibonucZ/Hydroxyglut_hydro"/>
</dbReference>
<evidence type="ECO:0000256" key="1">
    <source>
        <dbReference type="SAM" id="MobiDB-lite"/>
    </source>
</evidence>
<dbReference type="PANTHER" id="PTHR42951">
    <property type="entry name" value="METALLO-BETA-LACTAMASE DOMAIN-CONTAINING"/>
    <property type="match status" value="1"/>
</dbReference>